<dbReference type="Gene3D" id="3.40.50.2000">
    <property type="entry name" value="Glycogen Phosphorylase B"/>
    <property type="match status" value="2"/>
</dbReference>
<evidence type="ECO:0000313" key="6">
    <source>
        <dbReference type="EMBL" id="ABO99740.1"/>
    </source>
</evidence>
<feature type="region of interest" description="Disordered" evidence="2">
    <location>
        <begin position="1"/>
        <end position="53"/>
    </location>
</feature>
<dbReference type="OMA" id="GAMTYCK"/>
<dbReference type="CAZy" id="GT4">
    <property type="family name" value="Glycosyltransferase Family 4"/>
</dbReference>
<dbReference type="GO" id="GO:0016757">
    <property type="term" value="F:glycosyltransferase activity"/>
    <property type="evidence" value="ECO:0007669"/>
    <property type="project" value="UniProtKB-KW"/>
</dbReference>
<feature type="non-terminal residue" evidence="5">
    <location>
        <position position="456"/>
    </location>
</feature>
<accession>A4S792</accession>
<keyword evidence="1" id="KW-0808">Transferase</keyword>
<dbReference type="OrthoDB" id="443318at2759"/>
<evidence type="ECO:0000313" key="5">
    <source>
        <dbReference type="EMBL" id="ABO99709.1"/>
    </source>
</evidence>
<sequence>MTRAPRASARPRRATTTTTTRATTTTTTGGGIFRPKRRDGDAGRADARSTATRNAAVVVARRRATTRTTATATATTDARPKRRVAIFVEPSPFSHVSGMKNRFLRLIENLREMGDDVVVITPDRDPPKEYHGAKVIGLRGFVLPFYGTDTLLCSFGLDGRVWREFKENKPDLVHCAVPGGMIFGAMTYCKAMDIPLVESYHTHIPHYIPRYTWAGLVKPMWDLIRFWNGYASTTLVTSSILENELRGEGCKNLQVWDKGVDTVAFNPSFKSEEMRKRLSGGRDGPIIGCVGRLGAEKRLGDLKDILAKLPSNVNLAIIGDGPERKRLEEHFAGTNTVFTGMITGDDLSAAYASLDVFVMPSPSETLGFVVMESMASGVPVVAVAAGGLLDILTNPGDVGLLYPEYDYDKAAEHVKMLLENDSERQRMGAASRADVEKWGWMSSNRNLRENQYSKGL</sequence>
<proteinExistence type="predicted"/>
<evidence type="ECO:0000313" key="7">
    <source>
        <dbReference type="Proteomes" id="UP000001568"/>
    </source>
</evidence>
<feature type="domain" description="Glycosyl transferase family 1" evidence="3">
    <location>
        <begin position="272"/>
        <end position="432"/>
    </location>
</feature>
<dbReference type="InterPro" id="IPR050194">
    <property type="entry name" value="Glycosyltransferase_grp1"/>
</dbReference>
<dbReference type="KEGG" id="olu:OSTLU_43286"/>
<dbReference type="EMBL" id="CP000594">
    <property type="protein sequence ID" value="ABO99709.1"/>
    <property type="molecule type" value="Genomic_DNA"/>
</dbReference>
<dbReference type="HOGENOM" id="CLU_009583_20_0_1"/>
<dbReference type="SUPFAM" id="SSF53756">
    <property type="entry name" value="UDP-Glycosyltransferase/glycogen phosphorylase"/>
    <property type="match status" value="1"/>
</dbReference>
<dbReference type="GeneID" id="5005349"/>
<dbReference type="GeneID" id="5005312"/>
<dbReference type="STRING" id="436017.A4S792"/>
<name>A4S792_OSTLU</name>
<feature type="compositionally biased region" description="Low complexity" evidence="2">
    <location>
        <begin position="1"/>
        <end position="27"/>
    </location>
</feature>
<organism evidence="5 7">
    <name type="scientific">Ostreococcus lucimarinus (strain CCE9901)</name>
    <dbReference type="NCBI Taxonomy" id="436017"/>
    <lineage>
        <taxon>Eukaryota</taxon>
        <taxon>Viridiplantae</taxon>
        <taxon>Chlorophyta</taxon>
        <taxon>Mamiellophyceae</taxon>
        <taxon>Mamiellales</taxon>
        <taxon>Bathycoccaceae</taxon>
        <taxon>Ostreococcus</taxon>
    </lineage>
</organism>
<evidence type="ECO:0000256" key="2">
    <source>
        <dbReference type="SAM" id="MobiDB-lite"/>
    </source>
</evidence>
<protein>
    <recommendedName>
        <fullName evidence="8">Glycosyltransferase subfamily 4-like N-terminal domain-containing protein</fullName>
    </recommendedName>
</protein>
<gene>
    <name evidence="5" type="ORF">OSTLU_43238</name>
    <name evidence="6" type="ORF">OSTLU_43286</name>
</gene>
<dbReference type="KEGG" id="olu:OSTLU_43238"/>
<evidence type="ECO:0000256" key="1">
    <source>
        <dbReference type="ARBA" id="ARBA00022676"/>
    </source>
</evidence>
<feature type="domain" description="Glycosyltransferase subfamily 4-like N-terminal" evidence="4">
    <location>
        <begin position="96"/>
        <end position="262"/>
    </location>
</feature>
<evidence type="ECO:0000259" key="3">
    <source>
        <dbReference type="Pfam" id="PF00534"/>
    </source>
</evidence>
<evidence type="ECO:0000259" key="4">
    <source>
        <dbReference type="Pfam" id="PF13439"/>
    </source>
</evidence>
<dbReference type="eggNOG" id="KOG1111">
    <property type="taxonomic scope" value="Eukaryota"/>
</dbReference>
<dbReference type="AlphaFoldDB" id="A4S792"/>
<reference evidence="5 7" key="1">
    <citation type="journal article" date="2007" name="Proc. Natl. Acad. Sci. U.S.A.">
        <title>The tiny eukaryote Ostreococcus provides genomic insights into the paradox of plankton speciation.</title>
        <authorList>
            <person name="Palenik B."/>
            <person name="Grimwood J."/>
            <person name="Aerts A."/>
            <person name="Rouze P."/>
            <person name="Salamov A."/>
            <person name="Putnam N."/>
            <person name="Dupont C."/>
            <person name="Jorgensen R."/>
            <person name="Derelle E."/>
            <person name="Rombauts S."/>
            <person name="Zhou K."/>
            <person name="Otillar R."/>
            <person name="Merchant S.S."/>
            <person name="Podell S."/>
            <person name="Gaasterland T."/>
            <person name="Napoli C."/>
            <person name="Gendler K."/>
            <person name="Manuell A."/>
            <person name="Tai V."/>
            <person name="Vallon O."/>
            <person name="Piganeau G."/>
            <person name="Jancek S."/>
            <person name="Heijde M."/>
            <person name="Jabbari K."/>
            <person name="Bowler C."/>
            <person name="Lohr M."/>
            <person name="Robbens S."/>
            <person name="Werner G."/>
            <person name="Dubchak I."/>
            <person name="Pazour G.J."/>
            <person name="Ren Q."/>
            <person name="Paulsen I."/>
            <person name="Delwiche C."/>
            <person name="Schmutz J."/>
            <person name="Rokhsar D."/>
            <person name="Van de Peer Y."/>
            <person name="Moreau H."/>
            <person name="Grigoriev I.V."/>
        </authorList>
    </citation>
    <scope>NUCLEOTIDE SEQUENCE [LARGE SCALE GENOMIC DNA]</scope>
    <source>
        <strain evidence="5 7">CCE9901</strain>
    </source>
</reference>
<dbReference type="Gramene" id="ABO99709">
    <property type="protein sequence ID" value="ABO99709"/>
    <property type="gene ID" value="OSTLU_43238"/>
</dbReference>
<dbReference type="RefSeq" id="XP_001421416.1">
    <property type="nucleotide sequence ID" value="XM_001421379.1"/>
</dbReference>
<dbReference type="EMBL" id="CP000594">
    <property type="protein sequence ID" value="ABO99740.1"/>
    <property type="molecule type" value="Genomic_DNA"/>
</dbReference>
<dbReference type="RefSeq" id="XP_001421447.1">
    <property type="nucleotide sequence ID" value="XM_001421410.1"/>
</dbReference>
<keyword evidence="1" id="KW-0328">Glycosyltransferase</keyword>
<dbReference type="Gramene" id="ABO99740">
    <property type="protein sequence ID" value="ABO99740"/>
    <property type="gene ID" value="OSTLU_43286"/>
</dbReference>
<dbReference type="PANTHER" id="PTHR45947:SF3">
    <property type="entry name" value="SULFOQUINOVOSYL TRANSFERASE SQD2"/>
    <property type="match status" value="1"/>
</dbReference>
<dbReference type="Proteomes" id="UP000001568">
    <property type="component" value="Chromosome 14"/>
</dbReference>
<dbReference type="Pfam" id="PF13439">
    <property type="entry name" value="Glyco_transf_4"/>
    <property type="match status" value="1"/>
</dbReference>
<dbReference type="CDD" id="cd03814">
    <property type="entry name" value="GT4-like"/>
    <property type="match status" value="1"/>
</dbReference>
<evidence type="ECO:0008006" key="8">
    <source>
        <dbReference type="Google" id="ProtNLM"/>
    </source>
</evidence>
<dbReference type="Pfam" id="PF00534">
    <property type="entry name" value="Glycos_transf_1"/>
    <property type="match status" value="1"/>
</dbReference>
<dbReference type="PANTHER" id="PTHR45947">
    <property type="entry name" value="SULFOQUINOVOSYL TRANSFERASE SQD2"/>
    <property type="match status" value="1"/>
</dbReference>
<dbReference type="InterPro" id="IPR001296">
    <property type="entry name" value="Glyco_trans_1"/>
</dbReference>
<dbReference type="InterPro" id="IPR028098">
    <property type="entry name" value="Glyco_trans_4-like_N"/>
</dbReference>
<feature type="compositionally biased region" description="Basic and acidic residues" evidence="2">
    <location>
        <begin position="38"/>
        <end position="47"/>
    </location>
</feature>
<keyword evidence="7" id="KW-1185">Reference proteome</keyword>